<sequence length="983" mass="103911">MAGLGRAFRLGAVPIGQLRQHHHHHPRLSSFRPRQPSLRWSVQRRESCVSASSQLLSSISRTQWPPLRPQLSPARAAAAGVHPASRRWETSSTGDDKSGHIAATPGEGILFIDNVYPLRIGSLLGWRIWRPTADYDDAAIASLLKRFKASSSPASGSGSDSAPAPAPATSSPFSPTAIFTALTSVVDPISLVQRALPTDPGFAVTEIIPRIKDGGVFVKLRHPADTSLDAVEARLNKLLEAHPVRPWFNPLWGCVRAGLVRGVPWLEDLASRVPSGRIRVEFYAASSRAAGDGATGGANLELSQETLYSLFRRYGKIAEITTAPVDAKAAPSSRAATIDFIRVRDAVMARSCLHGYVVDGTTRLRLSHPRIVIPILAALLATVTVAVFDPIRAFFIRAHVQRSFALRDSRLYQWFLRRTSAFMAFARTSYDAAADGMGLGNGRDGAGGGRSARGQDALMSHRRDLLDSLRTWLLETTETFIVVQGSRGSGKNELVLDQALRGRRNVLVIDCKPIVEARGESATIKRMATAVGYRPVFSWANSLSSLVDLAVQGTTGVKSGFSETLDEQLAKILQTAATALRDVGLAGRDKTDDDAHLTADAYLEAHPERRPVVVLDNFGQRNEDATGLVYDKLATWAATLVQANVAHVVCLTSDTSYPKALVKALPDRVFRQIALGDLAPKVAMNYVLSHLAEKDDETDEERQEQKLEQQEREREQQQQQEQIQQQTNATATGAGAAASAAAKAAAQTKQADTKQASLVEKIEAKFSGKKEGDPADTTAKDAAQSPNKAKAAAKPPRQGRPSASASASASPSTSLPRKETVQELEDCIGVLGGRLTDLESLVRRLKSGQTPKHAVSEIVEQSAAEIIKMFLLAPSKSASSGGSGSGGGGSGGGNGKGGGSGGGGVSSTSGAEQACSAGSACGGQGRVRAGAVGPAAAAAGADGRADNVPVEQAPSGASQDHGIRGGDGAAADSHGKGMRRLHQ</sequence>
<evidence type="ECO:0000256" key="5">
    <source>
        <dbReference type="ARBA" id="ARBA00022792"/>
    </source>
</evidence>
<feature type="compositionally biased region" description="Basic and acidic residues" evidence="12">
    <location>
        <begin position="703"/>
        <end position="716"/>
    </location>
</feature>
<evidence type="ECO:0000259" key="14">
    <source>
        <dbReference type="Pfam" id="PF10443"/>
    </source>
</evidence>
<evidence type="ECO:0000256" key="8">
    <source>
        <dbReference type="ARBA" id="ARBA00023128"/>
    </source>
</evidence>
<dbReference type="Pfam" id="PF00076">
    <property type="entry name" value="RRM_1"/>
    <property type="match status" value="1"/>
</dbReference>
<keyword evidence="4" id="KW-0812">Transmembrane</keyword>
<keyword evidence="16" id="KW-1185">Reference proteome</keyword>
<dbReference type="InterPro" id="IPR012677">
    <property type="entry name" value="Nucleotide-bd_a/b_plait_sf"/>
</dbReference>
<dbReference type="InterPro" id="IPR018850">
    <property type="entry name" value="Mt_escape_2_C"/>
</dbReference>
<evidence type="ECO:0000256" key="12">
    <source>
        <dbReference type="SAM" id="MobiDB-lite"/>
    </source>
</evidence>
<dbReference type="InterPro" id="IPR035979">
    <property type="entry name" value="RBD_domain_sf"/>
</dbReference>
<gene>
    <name evidence="15" type="ORF">SPI_01728</name>
</gene>
<evidence type="ECO:0000313" key="16">
    <source>
        <dbReference type="Proteomes" id="UP000076874"/>
    </source>
</evidence>
<feature type="compositionally biased region" description="Gly residues" evidence="12">
    <location>
        <begin position="881"/>
        <end position="905"/>
    </location>
</feature>
<evidence type="ECO:0000256" key="2">
    <source>
        <dbReference type="ARBA" id="ARBA00010320"/>
    </source>
</evidence>
<organism evidence="15 16">
    <name type="scientific">Niveomyces insectorum RCEF 264</name>
    <dbReference type="NCBI Taxonomy" id="1081102"/>
    <lineage>
        <taxon>Eukaryota</taxon>
        <taxon>Fungi</taxon>
        <taxon>Dikarya</taxon>
        <taxon>Ascomycota</taxon>
        <taxon>Pezizomycotina</taxon>
        <taxon>Sordariomycetes</taxon>
        <taxon>Hypocreomycetidae</taxon>
        <taxon>Hypocreales</taxon>
        <taxon>Cordycipitaceae</taxon>
        <taxon>Niveomyces</taxon>
    </lineage>
</organism>
<accession>A0A162JD14</accession>
<dbReference type="EMBL" id="AZHD01000002">
    <property type="protein sequence ID" value="OAA67152.1"/>
    <property type="molecule type" value="Genomic_DNA"/>
</dbReference>
<evidence type="ECO:0000256" key="6">
    <source>
        <dbReference type="ARBA" id="ARBA00022946"/>
    </source>
</evidence>
<feature type="domain" description="Mitochondrial escape protein 2 C-terminal" evidence="14">
    <location>
        <begin position="802"/>
        <end position="875"/>
    </location>
</feature>
<comment type="caution">
    <text evidence="15">The sequence shown here is derived from an EMBL/GenBank/DDBJ whole genome shotgun (WGS) entry which is preliminary data.</text>
</comment>
<keyword evidence="6" id="KW-0809">Transit peptide</keyword>
<evidence type="ECO:0000313" key="15">
    <source>
        <dbReference type="EMBL" id="OAA67152.1"/>
    </source>
</evidence>
<keyword evidence="7" id="KW-1133">Transmembrane helix</keyword>
<evidence type="ECO:0000256" key="7">
    <source>
        <dbReference type="ARBA" id="ARBA00022989"/>
    </source>
</evidence>
<feature type="compositionally biased region" description="Low complexity" evidence="12">
    <location>
        <begin position="717"/>
        <end position="731"/>
    </location>
</feature>
<feature type="region of interest" description="Disordered" evidence="12">
    <location>
        <begin position="693"/>
        <end position="731"/>
    </location>
</feature>
<evidence type="ECO:0000256" key="10">
    <source>
        <dbReference type="ARBA" id="ARBA00025276"/>
    </source>
</evidence>
<dbReference type="GO" id="GO:0006397">
    <property type="term" value="P:mRNA processing"/>
    <property type="evidence" value="ECO:0007669"/>
    <property type="project" value="UniProtKB-UniRule"/>
</dbReference>
<dbReference type="Pfam" id="PF10443">
    <property type="entry name" value="RNA12"/>
    <property type="match status" value="2"/>
</dbReference>
<feature type="domain" description="Mitochondrial escape protein 2 C-terminal" evidence="14">
    <location>
        <begin position="462"/>
        <end position="723"/>
    </location>
</feature>
<dbReference type="SUPFAM" id="SSF54928">
    <property type="entry name" value="RNA-binding domain, RBD"/>
    <property type="match status" value="1"/>
</dbReference>
<evidence type="ECO:0000256" key="4">
    <source>
        <dbReference type="ARBA" id="ARBA00022692"/>
    </source>
</evidence>
<feature type="region of interest" description="Disordered" evidence="12">
    <location>
        <begin position="765"/>
        <end position="821"/>
    </location>
</feature>
<protein>
    <recommendedName>
        <fullName evidence="3 11">Mitochondrial escape protein 2</fullName>
    </recommendedName>
</protein>
<dbReference type="GO" id="GO:0005743">
    <property type="term" value="C:mitochondrial inner membrane"/>
    <property type="evidence" value="ECO:0007669"/>
    <property type="project" value="UniProtKB-SubCell"/>
</dbReference>
<feature type="region of interest" description="Disordered" evidence="12">
    <location>
        <begin position="876"/>
        <end position="983"/>
    </location>
</feature>
<dbReference type="Proteomes" id="UP000076874">
    <property type="component" value="Unassembled WGS sequence"/>
</dbReference>
<keyword evidence="8 11" id="KW-0496">Mitochondrion</keyword>
<dbReference type="OrthoDB" id="10267654at2759"/>
<feature type="compositionally biased region" description="Low complexity" evidence="12">
    <location>
        <begin position="926"/>
        <end position="942"/>
    </location>
</feature>
<dbReference type="PANTHER" id="PTHR32198:SF2">
    <property type="entry name" value="MITOCHONDRIAL ESCAPE PROTEIN 2"/>
    <property type="match status" value="1"/>
</dbReference>
<dbReference type="InterPro" id="IPR039627">
    <property type="entry name" value="Yme2_C"/>
</dbReference>
<evidence type="ECO:0000259" key="13">
    <source>
        <dbReference type="Pfam" id="PF00076"/>
    </source>
</evidence>
<comment type="similarity">
    <text evidence="2 11">Belongs to the YME2 family.</text>
</comment>
<comment type="subcellular location">
    <subcellularLocation>
        <location evidence="1 11">Mitochondrion inner membrane</location>
        <topology evidence="1 11">Single-pass membrane protein</topology>
    </subcellularLocation>
</comment>
<feature type="compositionally biased region" description="Basic and acidic residues" evidence="12">
    <location>
        <begin position="86"/>
        <end position="99"/>
    </location>
</feature>
<evidence type="ECO:0000256" key="9">
    <source>
        <dbReference type="ARBA" id="ARBA00023136"/>
    </source>
</evidence>
<keyword evidence="11" id="KW-0507">mRNA processing</keyword>
<dbReference type="InterPro" id="IPR000504">
    <property type="entry name" value="RRM_dom"/>
</dbReference>
<dbReference type="Gene3D" id="3.30.70.330">
    <property type="match status" value="1"/>
</dbReference>
<feature type="region of interest" description="Disordered" evidence="12">
    <location>
        <begin position="75"/>
        <end position="101"/>
    </location>
</feature>
<name>A0A162JD14_9HYPO</name>
<feature type="compositionally biased region" description="Low complexity" evidence="12">
    <location>
        <begin position="906"/>
        <end position="919"/>
    </location>
</feature>
<keyword evidence="11" id="KW-0694">RNA-binding</keyword>
<proteinExistence type="inferred from homology"/>
<feature type="compositionally biased region" description="Low complexity" evidence="12">
    <location>
        <begin position="782"/>
        <end position="812"/>
    </location>
</feature>
<dbReference type="STRING" id="1081102.A0A162JD14"/>
<dbReference type="AlphaFoldDB" id="A0A162JD14"/>
<dbReference type="PANTHER" id="PTHR32198">
    <property type="entry name" value="MITOCHONDRIAL ESCAPE PROTEIN 2"/>
    <property type="match status" value="1"/>
</dbReference>
<keyword evidence="5 11" id="KW-0999">Mitochondrion inner membrane</keyword>
<evidence type="ECO:0000256" key="1">
    <source>
        <dbReference type="ARBA" id="ARBA00004434"/>
    </source>
</evidence>
<evidence type="ECO:0000256" key="11">
    <source>
        <dbReference type="RuleBase" id="RU367108"/>
    </source>
</evidence>
<comment type="function">
    <text evidence="10 11">Plays a role in maintaining the mitochondrial genome and in controlling the mtDNA escape. Involved in the regulation of mtDNA nucleotide structure and number. May have a dispensable role in early maturation of pre-rRNA.</text>
</comment>
<feature type="domain" description="RRM" evidence="13">
    <location>
        <begin position="301"/>
        <end position="362"/>
    </location>
</feature>
<evidence type="ECO:0000256" key="3">
    <source>
        <dbReference type="ARBA" id="ARBA00020222"/>
    </source>
</evidence>
<reference evidence="15 16" key="1">
    <citation type="journal article" date="2016" name="Genome Biol. Evol.">
        <title>Divergent and convergent evolution of fungal pathogenicity.</title>
        <authorList>
            <person name="Shang Y."/>
            <person name="Xiao G."/>
            <person name="Zheng P."/>
            <person name="Cen K."/>
            <person name="Zhan S."/>
            <person name="Wang C."/>
        </authorList>
    </citation>
    <scope>NUCLEOTIDE SEQUENCE [LARGE SCALE GENOMIC DNA]</scope>
    <source>
        <strain evidence="15 16">RCEF 264</strain>
    </source>
</reference>
<keyword evidence="9" id="KW-0472">Membrane</keyword>
<dbReference type="GO" id="GO:0003723">
    <property type="term" value="F:RNA binding"/>
    <property type="evidence" value="ECO:0007669"/>
    <property type="project" value="UniProtKB-UniRule"/>
</dbReference>